<reference evidence="1 4" key="2">
    <citation type="submission" date="2020-07" db="EMBL/GenBank/DDBJ databases">
        <authorList>
            <person name="Feng H."/>
        </authorList>
    </citation>
    <scope>NUCLEOTIDE SEQUENCE [LARGE SCALE GENOMIC DNA]</scope>
    <source>
        <strain evidence="1">S-12</strain>
        <strain evidence="4">s-12</strain>
    </source>
</reference>
<dbReference type="EMBL" id="JACEIO010000070">
    <property type="protein sequence ID" value="MBA4538737.1"/>
    <property type="molecule type" value="Genomic_DNA"/>
</dbReference>
<comment type="caution">
    <text evidence="2">The sequence shown here is derived from an EMBL/GenBank/DDBJ whole genome shotgun (WGS) entry which is preliminary data.</text>
</comment>
<evidence type="ECO:0000313" key="3">
    <source>
        <dbReference type="Proteomes" id="UP000472971"/>
    </source>
</evidence>
<dbReference type="Proteomes" id="UP000570010">
    <property type="component" value="Unassembled WGS sequence"/>
</dbReference>
<name>A0A6B3W597_9BACI</name>
<keyword evidence="3" id="KW-1185">Reference proteome</keyword>
<dbReference type="RefSeq" id="WP_163243498.1">
    <property type="nucleotide sequence ID" value="NZ_CP082780.1"/>
</dbReference>
<proteinExistence type="predicted"/>
<gene>
    <name evidence="2" type="ORF">G4D64_16725</name>
    <name evidence="1" type="ORF">H1Z61_16790</name>
</gene>
<evidence type="ECO:0000313" key="4">
    <source>
        <dbReference type="Proteomes" id="UP000570010"/>
    </source>
</evidence>
<dbReference type="Proteomes" id="UP000472971">
    <property type="component" value="Unassembled WGS sequence"/>
</dbReference>
<organism evidence="2 3">
    <name type="scientific">Bacillus aquiflavi</name>
    <dbReference type="NCBI Taxonomy" id="2672567"/>
    <lineage>
        <taxon>Bacteria</taxon>
        <taxon>Bacillati</taxon>
        <taxon>Bacillota</taxon>
        <taxon>Bacilli</taxon>
        <taxon>Bacillales</taxon>
        <taxon>Bacillaceae</taxon>
        <taxon>Bacillus</taxon>
    </lineage>
</organism>
<evidence type="ECO:0000313" key="1">
    <source>
        <dbReference type="EMBL" id="MBA4538737.1"/>
    </source>
</evidence>
<reference evidence="2 3" key="1">
    <citation type="submission" date="2020-02" db="EMBL/GenBank/DDBJ databases">
        <title>Bacillus aquiflavi sp. nov., isolated from yellow water of strong flavor Chinese baijiu in Yibin region of China.</title>
        <authorList>
            <person name="Xie J."/>
        </authorList>
    </citation>
    <scope>NUCLEOTIDE SEQUENCE [LARGE SCALE GENOMIC DNA]</scope>
    <source>
        <strain evidence="2 3">3H-10</strain>
    </source>
</reference>
<sequence>MGSTQEIKLHLEELQTTLNQLQTGMNEFTSYTTTFRSNTRDRLKNFHSDFIAKVDVLLDNMNNDVNQDLIKQLQEIYQAGKTLLESMKQVDEELGEAIGGDRS</sequence>
<dbReference type="EMBL" id="JAAIWN010000072">
    <property type="protein sequence ID" value="NEY83096.1"/>
    <property type="molecule type" value="Genomic_DNA"/>
</dbReference>
<protein>
    <recommendedName>
        <fullName evidence="5">WXG100 family type VII secretion target</fullName>
    </recommendedName>
</protein>
<dbReference type="AlphaFoldDB" id="A0A6B3W597"/>
<evidence type="ECO:0000313" key="2">
    <source>
        <dbReference type="EMBL" id="NEY83096.1"/>
    </source>
</evidence>
<evidence type="ECO:0008006" key="5">
    <source>
        <dbReference type="Google" id="ProtNLM"/>
    </source>
</evidence>
<accession>A0A6B3W597</accession>